<dbReference type="AlphaFoldDB" id="A0A1M5N3E7"/>
<dbReference type="Gene3D" id="1.10.8.80">
    <property type="entry name" value="Magnesium chelatase subunit I, C-Terminal domain"/>
    <property type="match status" value="1"/>
</dbReference>
<dbReference type="Pfam" id="PF07726">
    <property type="entry name" value="AAA_3"/>
    <property type="match status" value="1"/>
</dbReference>
<dbReference type="PANTHER" id="PTHR42759:SF5">
    <property type="entry name" value="METHANOL DEHYDROGENASE REGULATOR"/>
    <property type="match status" value="1"/>
</dbReference>
<dbReference type="SUPFAM" id="SSF52540">
    <property type="entry name" value="P-loop containing nucleoside triphosphate hydrolases"/>
    <property type="match status" value="1"/>
</dbReference>
<dbReference type="CDD" id="cd00009">
    <property type="entry name" value="AAA"/>
    <property type="match status" value="1"/>
</dbReference>
<evidence type="ECO:0000259" key="5">
    <source>
        <dbReference type="Pfam" id="PF17863"/>
    </source>
</evidence>
<evidence type="ECO:0000313" key="6">
    <source>
        <dbReference type="EMBL" id="SHG84061.1"/>
    </source>
</evidence>
<dbReference type="Pfam" id="PF17863">
    <property type="entry name" value="AAA_lid_2"/>
    <property type="match status" value="1"/>
</dbReference>
<dbReference type="InterPro" id="IPR011703">
    <property type="entry name" value="ATPase_AAA-3"/>
</dbReference>
<keyword evidence="1" id="KW-0547">Nucleotide-binding</keyword>
<gene>
    <name evidence="6" type="ORF">SAMN05443575_2904</name>
</gene>
<evidence type="ECO:0000259" key="4">
    <source>
        <dbReference type="Pfam" id="PF07726"/>
    </source>
</evidence>
<dbReference type="GO" id="GO:0016887">
    <property type="term" value="F:ATP hydrolysis activity"/>
    <property type="evidence" value="ECO:0007669"/>
    <property type="project" value="InterPro"/>
</dbReference>
<dbReference type="InterPro" id="IPR027417">
    <property type="entry name" value="P-loop_NTPase"/>
</dbReference>
<evidence type="ECO:0000256" key="2">
    <source>
        <dbReference type="ARBA" id="ARBA00022840"/>
    </source>
</evidence>
<keyword evidence="2" id="KW-0067">ATP-binding</keyword>
<dbReference type="STRING" id="1206085.SAMN05443575_2904"/>
<evidence type="ECO:0000256" key="1">
    <source>
        <dbReference type="ARBA" id="ARBA00022741"/>
    </source>
</evidence>
<dbReference type="PANTHER" id="PTHR42759">
    <property type="entry name" value="MOXR FAMILY PROTEIN"/>
    <property type="match status" value="1"/>
</dbReference>
<comment type="similarity">
    <text evidence="3">Belongs to the MoxR family.</text>
</comment>
<dbReference type="FunFam" id="3.40.50.300:FF:000640">
    <property type="entry name" value="MoxR family ATPase"/>
    <property type="match status" value="1"/>
</dbReference>
<evidence type="ECO:0000313" key="7">
    <source>
        <dbReference type="Proteomes" id="UP000186132"/>
    </source>
</evidence>
<keyword evidence="7" id="KW-1185">Reference proteome</keyword>
<sequence length="333" mass="35328">MSTPSSPSSPPSLGSENVDYIAEFAARVGAGVETVLQGKRETVRLALVCLLAGGHLLVEDVPGTGKTSLARALAQSVSGTSHRIQFTPDLLPTDITGTSVWDQRTATFEFHEGPIFANVVVADEINRASPKTQSALLEVMEESRVTVDGTGYPVPSPFLVVATQNPIDLEGTYRLPEAQLDRFLMRISVGYPAQDVEEQLLLQRAAGPTKPVPAIASLDQVRWIQEAVARVHVAAPIAGYITRLAAATRQAPGLRLGVSTRGSLALLRAAQAYAACEGRHYVVPDDVRIVLPHVVTHRLVLTAQAEVRGTTADGVLAETMAAVPVPDAPAASR</sequence>
<protein>
    <submittedName>
        <fullName evidence="6">MoxR-like ATPase</fullName>
    </submittedName>
</protein>
<feature type="domain" description="ATPase AAA-3" evidence="4">
    <location>
        <begin position="55"/>
        <end position="185"/>
    </location>
</feature>
<dbReference type="Gene3D" id="3.40.50.300">
    <property type="entry name" value="P-loop containing nucleotide triphosphate hydrolases"/>
    <property type="match status" value="1"/>
</dbReference>
<dbReference type="InterPro" id="IPR050764">
    <property type="entry name" value="CbbQ/NirQ/NorQ/GpvN"/>
</dbReference>
<reference evidence="6 7" key="1">
    <citation type="submission" date="2016-11" db="EMBL/GenBank/DDBJ databases">
        <authorList>
            <person name="Jaros S."/>
            <person name="Januszkiewicz K."/>
            <person name="Wedrychowicz H."/>
        </authorList>
    </citation>
    <scope>NUCLEOTIDE SEQUENCE [LARGE SCALE GENOMIC DNA]</scope>
    <source>
        <strain evidence="6 7">DSM 45627</strain>
    </source>
</reference>
<dbReference type="PIRSF" id="PIRSF002849">
    <property type="entry name" value="AAA_ATPase_chaperone_MoxR_prd"/>
    <property type="match status" value="1"/>
</dbReference>
<accession>A0A1M5N3E7</accession>
<dbReference type="Proteomes" id="UP000186132">
    <property type="component" value="Unassembled WGS sequence"/>
</dbReference>
<dbReference type="EMBL" id="FQVU01000003">
    <property type="protein sequence ID" value="SHG84061.1"/>
    <property type="molecule type" value="Genomic_DNA"/>
</dbReference>
<evidence type="ECO:0000256" key="3">
    <source>
        <dbReference type="ARBA" id="ARBA00061607"/>
    </source>
</evidence>
<dbReference type="GO" id="GO:0005524">
    <property type="term" value="F:ATP binding"/>
    <property type="evidence" value="ECO:0007669"/>
    <property type="project" value="UniProtKB-KW"/>
</dbReference>
<feature type="domain" description="ChlI/MoxR AAA lid" evidence="5">
    <location>
        <begin position="247"/>
        <end position="315"/>
    </location>
</feature>
<dbReference type="RefSeq" id="WP_084181047.1">
    <property type="nucleotide sequence ID" value="NZ_FQVU01000003.1"/>
</dbReference>
<proteinExistence type="inferred from homology"/>
<dbReference type="InterPro" id="IPR041628">
    <property type="entry name" value="ChlI/MoxR_AAA_lid"/>
</dbReference>
<organism evidence="6 7">
    <name type="scientific">Jatrophihabitans endophyticus</name>
    <dbReference type="NCBI Taxonomy" id="1206085"/>
    <lineage>
        <taxon>Bacteria</taxon>
        <taxon>Bacillati</taxon>
        <taxon>Actinomycetota</taxon>
        <taxon>Actinomycetes</taxon>
        <taxon>Jatrophihabitantales</taxon>
        <taxon>Jatrophihabitantaceae</taxon>
        <taxon>Jatrophihabitans</taxon>
    </lineage>
</organism>
<name>A0A1M5N3E7_9ACTN</name>